<organism evidence="2 3">
    <name type="scientific">Cardiobacterium valvarum F0432</name>
    <dbReference type="NCBI Taxonomy" id="797473"/>
    <lineage>
        <taxon>Bacteria</taxon>
        <taxon>Pseudomonadati</taxon>
        <taxon>Pseudomonadota</taxon>
        <taxon>Gammaproteobacteria</taxon>
        <taxon>Cardiobacteriales</taxon>
        <taxon>Cardiobacteriaceae</taxon>
        <taxon>Cardiobacterium</taxon>
    </lineage>
</organism>
<dbReference type="STRING" id="797473.HMPREF9080_00729"/>
<evidence type="ECO:0000313" key="2">
    <source>
        <dbReference type="EMBL" id="EHM55448.1"/>
    </source>
</evidence>
<evidence type="ECO:0000313" key="3">
    <source>
        <dbReference type="Proteomes" id="UP000004750"/>
    </source>
</evidence>
<sequence>MRRPFCLFNEVIAIKVFLVSALCASAMFVGAQAETATDKGGNVTEAKTA</sequence>
<keyword evidence="1" id="KW-0732">Signal</keyword>
<accession>G9ZD95</accession>
<gene>
    <name evidence="2" type="ORF">HMPREF9080_00729</name>
</gene>
<comment type="caution">
    <text evidence="2">The sequence shown here is derived from an EMBL/GenBank/DDBJ whole genome shotgun (WGS) entry which is preliminary data.</text>
</comment>
<dbReference type="AlphaFoldDB" id="G9ZD95"/>
<feature type="chain" id="PRO_5003529277" evidence="1">
    <location>
        <begin position="34"/>
        <end position="49"/>
    </location>
</feature>
<dbReference type="Proteomes" id="UP000004750">
    <property type="component" value="Unassembled WGS sequence"/>
</dbReference>
<feature type="signal peptide" evidence="1">
    <location>
        <begin position="1"/>
        <end position="33"/>
    </location>
</feature>
<proteinExistence type="predicted"/>
<dbReference type="EMBL" id="AGCM01000037">
    <property type="protein sequence ID" value="EHM55448.1"/>
    <property type="molecule type" value="Genomic_DNA"/>
</dbReference>
<evidence type="ECO:0000256" key="1">
    <source>
        <dbReference type="SAM" id="SignalP"/>
    </source>
</evidence>
<name>G9ZD95_9GAMM</name>
<protein>
    <submittedName>
        <fullName evidence="2">Uncharacterized protein</fullName>
    </submittedName>
</protein>
<dbReference type="HOGENOM" id="CLU_3133672_0_0_6"/>
<reference evidence="2 3" key="1">
    <citation type="submission" date="2011-08" db="EMBL/GenBank/DDBJ databases">
        <authorList>
            <person name="Weinstock G."/>
            <person name="Sodergren E."/>
            <person name="Clifton S."/>
            <person name="Fulton L."/>
            <person name="Fulton B."/>
            <person name="Courtney L."/>
            <person name="Fronick C."/>
            <person name="Harrison M."/>
            <person name="Strong C."/>
            <person name="Farmer C."/>
            <person name="Delahaunty K."/>
            <person name="Markovic C."/>
            <person name="Hall O."/>
            <person name="Minx P."/>
            <person name="Tomlinson C."/>
            <person name="Mitreva M."/>
            <person name="Hou S."/>
            <person name="Chen J."/>
            <person name="Wollam A."/>
            <person name="Pepin K.H."/>
            <person name="Johnson M."/>
            <person name="Bhonagiri V."/>
            <person name="Zhang X."/>
            <person name="Suruliraj S."/>
            <person name="Warren W."/>
            <person name="Chinwalla A."/>
            <person name="Mardis E.R."/>
            <person name="Wilson R.K."/>
        </authorList>
    </citation>
    <scope>NUCLEOTIDE SEQUENCE [LARGE SCALE GENOMIC DNA]</scope>
    <source>
        <strain evidence="2 3">F0432</strain>
    </source>
</reference>